<reference evidence="1 2" key="1">
    <citation type="journal article" date="2018" name="Environ. Microbiol.">
        <title>Genomes of ubiquitous marine and hypersaline Hydrogenovibrio, Thiomicrorhabdus and Thiomicrospira spp. encode a diversity of mechanisms to sustain chemolithoautotrophy in heterogeneous environments.</title>
        <authorList>
            <person name="Scott K.M."/>
            <person name="Williams J."/>
            <person name="Porter C.M.B."/>
            <person name="Russel S."/>
            <person name="Harmer T.L."/>
            <person name="Paul J.H."/>
            <person name="Antonen K.M."/>
            <person name="Bridges M.K."/>
            <person name="Camper G.J."/>
            <person name="Campla C.K."/>
            <person name="Casella L.G."/>
            <person name="Chase E."/>
            <person name="Conrad J.W."/>
            <person name="Cruz M.C."/>
            <person name="Dunlap D.S."/>
            <person name="Duran L."/>
            <person name="Fahsbender E.M."/>
            <person name="Goldsmith D.B."/>
            <person name="Keeley R.F."/>
            <person name="Kondoff M.R."/>
            <person name="Kussy B.I."/>
            <person name="Lane M.K."/>
            <person name="Lawler S."/>
            <person name="Leigh B.A."/>
            <person name="Lewis C."/>
            <person name="Lostal L.M."/>
            <person name="Marking D."/>
            <person name="Mancera P.A."/>
            <person name="McClenthan E.C."/>
            <person name="McIntyre E.A."/>
            <person name="Mine J.A."/>
            <person name="Modi S."/>
            <person name="Moore B.D."/>
            <person name="Morgan W.A."/>
            <person name="Nelson K.M."/>
            <person name="Nguyen K.N."/>
            <person name="Ogburn N."/>
            <person name="Parrino D.G."/>
            <person name="Pedapudi A.D."/>
            <person name="Pelham R.P."/>
            <person name="Preece A.M."/>
            <person name="Rampersad E.A."/>
            <person name="Richardson J.C."/>
            <person name="Rodgers C.M."/>
            <person name="Schaffer B.L."/>
            <person name="Sheridan N.E."/>
            <person name="Solone M.R."/>
            <person name="Staley Z.R."/>
            <person name="Tabuchi M."/>
            <person name="Waide R.J."/>
            <person name="Wanjugi P.W."/>
            <person name="Young S."/>
            <person name="Clum A."/>
            <person name="Daum C."/>
            <person name="Huntemann M."/>
            <person name="Ivanova N."/>
            <person name="Kyrpides N."/>
            <person name="Mikhailova N."/>
            <person name="Palaniappan K."/>
            <person name="Pillay M."/>
            <person name="Reddy T.B.K."/>
            <person name="Shapiro N."/>
            <person name="Stamatis D."/>
            <person name="Varghese N."/>
            <person name="Woyke T."/>
            <person name="Boden R."/>
            <person name="Freyermuth S.K."/>
            <person name="Kerfeld C.A."/>
        </authorList>
    </citation>
    <scope>NUCLEOTIDE SEQUENCE [LARGE SCALE GENOMIC DNA]</scope>
    <source>
        <strain evidence="1 2">JR-2</strain>
    </source>
</reference>
<protein>
    <recommendedName>
        <fullName evidence="3">Lipoprotein</fullName>
    </recommendedName>
</protein>
<dbReference type="KEGG" id="htr:EPV75_00505"/>
<dbReference type="RefSeq" id="WP_128384105.1">
    <property type="nucleotide sequence ID" value="NZ_CP035033.1"/>
</dbReference>
<evidence type="ECO:0008006" key="3">
    <source>
        <dbReference type="Google" id="ProtNLM"/>
    </source>
</evidence>
<name>A0A451G472_9GAMM</name>
<keyword evidence="2" id="KW-1185">Reference proteome</keyword>
<organism evidence="1 2">
    <name type="scientific">Hydrogenovibrio thermophilus</name>
    <dbReference type="NCBI Taxonomy" id="265883"/>
    <lineage>
        <taxon>Bacteria</taxon>
        <taxon>Pseudomonadati</taxon>
        <taxon>Pseudomonadota</taxon>
        <taxon>Gammaproteobacteria</taxon>
        <taxon>Thiotrichales</taxon>
        <taxon>Piscirickettsiaceae</taxon>
        <taxon>Hydrogenovibrio</taxon>
    </lineage>
</organism>
<dbReference type="EMBL" id="CP035033">
    <property type="protein sequence ID" value="QAB14259.1"/>
    <property type="molecule type" value="Genomic_DNA"/>
</dbReference>
<dbReference type="PROSITE" id="PS51257">
    <property type="entry name" value="PROKAR_LIPOPROTEIN"/>
    <property type="match status" value="1"/>
</dbReference>
<proteinExistence type="predicted"/>
<evidence type="ECO:0000313" key="2">
    <source>
        <dbReference type="Proteomes" id="UP000285478"/>
    </source>
</evidence>
<dbReference type="Proteomes" id="UP000285478">
    <property type="component" value="Chromosome"/>
</dbReference>
<evidence type="ECO:0000313" key="1">
    <source>
        <dbReference type="EMBL" id="QAB14259.1"/>
    </source>
</evidence>
<accession>A0A451G472</accession>
<dbReference type="AlphaFoldDB" id="A0A451G472"/>
<gene>
    <name evidence="1" type="ORF">EPV75_00505</name>
</gene>
<sequence length="82" mass="9266">MERVILIGLAALVLSACGNKQFVKKPEQSQDQFRNDMNYCKGEALGAWDDRNGVSQINLRSQTSGQMSYEDCMLQMGYEQAR</sequence>